<dbReference type="InterPro" id="IPR050174">
    <property type="entry name" value="Protocadherin/Cadherin-CA"/>
</dbReference>
<dbReference type="InterPro" id="IPR032455">
    <property type="entry name" value="Cadherin_C"/>
</dbReference>
<accession>A0A341C267</accession>
<feature type="domain" description="Cadherin" evidence="16">
    <location>
        <begin position="575"/>
        <end position="673"/>
    </location>
</feature>
<evidence type="ECO:0000313" key="18">
    <source>
        <dbReference type="RefSeq" id="XP_024607997.1"/>
    </source>
</evidence>
<dbReference type="Pfam" id="PF00028">
    <property type="entry name" value="Cadherin"/>
    <property type="match status" value="5"/>
</dbReference>
<dbReference type="Pfam" id="PF16492">
    <property type="entry name" value="Cadherin_C_2"/>
    <property type="match status" value="1"/>
</dbReference>
<dbReference type="AlphaFoldDB" id="A0A341C267"/>
<evidence type="ECO:0000256" key="15">
    <source>
        <dbReference type="SAM" id="SignalP"/>
    </source>
</evidence>
<dbReference type="Pfam" id="PF15974">
    <property type="entry name" value="Cadherin_tail"/>
    <property type="match status" value="1"/>
</dbReference>
<evidence type="ECO:0000259" key="16">
    <source>
        <dbReference type="PROSITE" id="PS50268"/>
    </source>
</evidence>
<dbReference type="InterPro" id="IPR031904">
    <property type="entry name" value="Cadherin_CBD"/>
</dbReference>
<evidence type="ECO:0000256" key="9">
    <source>
        <dbReference type="ARBA" id="ARBA00022989"/>
    </source>
</evidence>
<feature type="domain" description="Cadherin" evidence="16">
    <location>
        <begin position="29"/>
        <end position="133"/>
    </location>
</feature>
<dbReference type="PROSITE" id="PS50268">
    <property type="entry name" value="CADHERIN_2"/>
    <property type="match status" value="6"/>
</dbReference>
<gene>
    <name evidence="18" type="primary">LOC112404340</name>
</gene>
<evidence type="ECO:0000256" key="7">
    <source>
        <dbReference type="ARBA" id="ARBA00022837"/>
    </source>
</evidence>
<feature type="domain" description="Cadherin" evidence="16">
    <location>
        <begin position="451"/>
        <end position="560"/>
    </location>
</feature>
<dbReference type="FunFam" id="2.60.40.60:FF:000129">
    <property type="entry name" value="protocadherin alpha-C2 isoform X1"/>
    <property type="match status" value="1"/>
</dbReference>
<evidence type="ECO:0000256" key="8">
    <source>
        <dbReference type="ARBA" id="ARBA00022889"/>
    </source>
</evidence>
<keyword evidence="7 12" id="KW-0106">Calcium</keyword>
<evidence type="ECO:0000256" key="1">
    <source>
        <dbReference type="ARBA" id="ARBA00003436"/>
    </source>
</evidence>
<dbReference type="InterPro" id="IPR020894">
    <property type="entry name" value="Cadherin_CS"/>
</dbReference>
<feature type="domain" description="Cadherin" evidence="16">
    <location>
        <begin position="354"/>
        <end position="450"/>
    </location>
</feature>
<dbReference type="FunFam" id="2.60.40.60:FF:000006">
    <property type="entry name" value="Protocadherin alpha 2"/>
    <property type="match status" value="1"/>
</dbReference>
<dbReference type="InterPro" id="IPR013164">
    <property type="entry name" value="Cadherin_N"/>
</dbReference>
<feature type="domain" description="Cadherin" evidence="16">
    <location>
        <begin position="134"/>
        <end position="242"/>
    </location>
</feature>
<keyword evidence="9 14" id="KW-1133">Transmembrane helix</keyword>
<sequence length="923" mass="99973">MGSGAGERGWAERRPVLFPFLLSLFCLALSEQIRYRIPEEMPEGSVVGNLAKDLRLSVHELPTRKLRVSSEKPYFTVSSESGELLVSSRLDREQICGKKPACALEFEAVAENPLNFYHVSVEIEDVNDHTPKFMQNSFALQISESTKPGARFILGFAHDADIGTNSLQNYQLSPDDHFSLVIKEKLDGSKYPELVLKTPLDREEQTSYHLTLMALDFGDPPLSSTAQIQVLVADANDNPPVFSQELYRVELPENALPGTTVLRVMATDQDEGVNAEITFSFTEAGQITQFDLNSKIGEITLLNALDFEEVKEYSIVLEAKDGGGMIAQCTVEIEVLDINDNVPEVIFQSLPDLIMEDTKLGTHIALLKIRDKDSGHNGEVICKLEGDVPFKILNTSRNTYKLVTDGVLDREQTPEYNITITATDRGKPPLSSSSSITLHIGDVNDNMPVFERASYVVHVAENNPPGTSITQVRALDPDLGLNGHVSYSIVASDLEPRALSSYVSVSAQSGVVFAQRAFDHEQLRAFELTLQARDHGSPALSTNVSLRVLVGDRNDNAPRVLYPPLGPDGSALFDTVPRAAQPGYLVTKVVAVDADSGHNAWLSYHVLQASEPGLFSVGLRTGEVRTARALGDRDAARQRLLVAVRDGGQPALSATATLLLVFADSLQEALPDLSDHSEPTDPQAELQFYLVVALALISVLFLLAVILAVALHLRRSSSPAAWGCFQPGVCVKSGPVVPPNYSEGTLPYSYNLCVAHTGKTEFNFLKCNEQLSSGQDILCGDSSGALFPLCNSSESTSHQQAPPNTDWRFSQAQRPGTSGSQNGDETGTWPNNQFDTEMLQAMILASASEAADGSSTLGGSAGTMGLSARYGPQFTLQHVPDYRQNVYIPGSNATLTNAAGKRDGKAPAGGNGNKKKSGKKEKK</sequence>
<feature type="domain" description="Cadherin" evidence="16">
    <location>
        <begin position="243"/>
        <end position="345"/>
    </location>
</feature>
<dbReference type="FunFam" id="2.60.40.60:FF:000018">
    <property type="entry name" value="Protocadherin gamma c3"/>
    <property type="match status" value="1"/>
</dbReference>
<dbReference type="PROSITE" id="PS00232">
    <property type="entry name" value="CADHERIN_1"/>
    <property type="match status" value="3"/>
</dbReference>
<feature type="region of interest" description="Disordered" evidence="13">
    <location>
        <begin position="893"/>
        <end position="923"/>
    </location>
</feature>
<dbReference type="PRINTS" id="PR00205">
    <property type="entry name" value="CADHERIN"/>
</dbReference>
<keyword evidence="8" id="KW-0130">Cell adhesion</keyword>
<dbReference type="CDD" id="cd11304">
    <property type="entry name" value="Cadherin_repeat"/>
    <property type="match status" value="6"/>
</dbReference>
<feature type="chain" id="PRO_5016250393" evidence="15">
    <location>
        <begin position="31"/>
        <end position="923"/>
    </location>
</feature>
<evidence type="ECO:0000256" key="10">
    <source>
        <dbReference type="ARBA" id="ARBA00023136"/>
    </source>
</evidence>
<evidence type="ECO:0000256" key="13">
    <source>
        <dbReference type="SAM" id="MobiDB-lite"/>
    </source>
</evidence>
<dbReference type="Gene3D" id="2.60.40.60">
    <property type="entry name" value="Cadherins"/>
    <property type="match status" value="6"/>
</dbReference>
<evidence type="ECO:0000256" key="6">
    <source>
        <dbReference type="ARBA" id="ARBA00022737"/>
    </source>
</evidence>
<dbReference type="PANTHER" id="PTHR24028">
    <property type="entry name" value="CADHERIN-87A"/>
    <property type="match status" value="1"/>
</dbReference>
<evidence type="ECO:0000256" key="5">
    <source>
        <dbReference type="ARBA" id="ARBA00022729"/>
    </source>
</evidence>
<organism evidence="17 18">
    <name type="scientific">Neophocaena asiaeorientalis asiaeorientalis</name>
    <name type="common">Yangtze finless porpoise</name>
    <name type="synonym">Neophocaena phocaenoides subsp. asiaeorientalis</name>
    <dbReference type="NCBI Taxonomy" id="1706337"/>
    <lineage>
        <taxon>Eukaryota</taxon>
        <taxon>Metazoa</taxon>
        <taxon>Chordata</taxon>
        <taxon>Craniata</taxon>
        <taxon>Vertebrata</taxon>
        <taxon>Euteleostomi</taxon>
        <taxon>Mammalia</taxon>
        <taxon>Eutheria</taxon>
        <taxon>Laurasiatheria</taxon>
        <taxon>Artiodactyla</taxon>
        <taxon>Whippomorpha</taxon>
        <taxon>Cetacea</taxon>
        <taxon>Odontoceti</taxon>
        <taxon>Phocoenidae</taxon>
        <taxon>Neophocaena</taxon>
    </lineage>
</organism>
<evidence type="ECO:0000256" key="3">
    <source>
        <dbReference type="ARBA" id="ARBA00022475"/>
    </source>
</evidence>
<feature type="region of interest" description="Disordered" evidence="13">
    <location>
        <begin position="794"/>
        <end position="832"/>
    </location>
</feature>
<feature type="transmembrane region" description="Helical" evidence="14">
    <location>
        <begin position="688"/>
        <end position="711"/>
    </location>
</feature>
<dbReference type="GO" id="GO:0005886">
    <property type="term" value="C:plasma membrane"/>
    <property type="evidence" value="ECO:0007669"/>
    <property type="project" value="UniProtKB-SubCell"/>
</dbReference>
<dbReference type="GO" id="GO:0005509">
    <property type="term" value="F:calcium ion binding"/>
    <property type="evidence" value="ECO:0007669"/>
    <property type="project" value="UniProtKB-UniRule"/>
</dbReference>
<comment type="function">
    <text evidence="1">Potential calcium-dependent cell-adhesion protein. May be involved in the establishment and maintenance of specific neuronal connections in the brain.</text>
</comment>
<dbReference type="SMART" id="SM00112">
    <property type="entry name" value="CA"/>
    <property type="match status" value="6"/>
</dbReference>
<dbReference type="FunFam" id="2.60.40.60:FF:000002">
    <property type="entry name" value="Protocadherin alpha 2"/>
    <property type="match status" value="1"/>
</dbReference>
<evidence type="ECO:0000256" key="4">
    <source>
        <dbReference type="ARBA" id="ARBA00022692"/>
    </source>
</evidence>
<dbReference type="FunFam" id="2.60.40.60:FF:000004">
    <property type="entry name" value="Protocadherin 1 gamma 2"/>
    <property type="match status" value="1"/>
</dbReference>
<evidence type="ECO:0000256" key="14">
    <source>
        <dbReference type="SAM" id="Phobius"/>
    </source>
</evidence>
<keyword evidence="3" id="KW-1003">Cell membrane</keyword>
<dbReference type="RefSeq" id="XP_024607997.1">
    <property type="nucleotide sequence ID" value="XM_024752229.1"/>
</dbReference>
<evidence type="ECO:0000256" key="12">
    <source>
        <dbReference type="PROSITE-ProRule" id="PRU00043"/>
    </source>
</evidence>
<keyword evidence="6" id="KW-0677">Repeat</keyword>
<keyword evidence="17" id="KW-1185">Reference proteome</keyword>
<dbReference type="FunFam" id="2.60.40.60:FF:000001">
    <property type="entry name" value="Protocadherin alpha 2"/>
    <property type="match status" value="1"/>
</dbReference>
<keyword evidence="11" id="KW-0325">Glycoprotein</keyword>
<protein>
    <submittedName>
        <fullName evidence="18">Protocadherin gamma-B4 isoform X13</fullName>
    </submittedName>
</protein>
<keyword evidence="4 14" id="KW-0812">Transmembrane</keyword>
<keyword evidence="10 14" id="KW-0472">Membrane</keyword>
<dbReference type="GO" id="GO:0007156">
    <property type="term" value="P:homophilic cell adhesion via plasma membrane adhesion molecules"/>
    <property type="evidence" value="ECO:0007669"/>
    <property type="project" value="InterPro"/>
</dbReference>
<feature type="compositionally biased region" description="Basic residues" evidence="13">
    <location>
        <begin position="913"/>
        <end position="923"/>
    </location>
</feature>
<dbReference type="SUPFAM" id="SSF49313">
    <property type="entry name" value="Cadherin-like"/>
    <property type="match status" value="6"/>
</dbReference>
<dbReference type="Proteomes" id="UP000252040">
    <property type="component" value="Unplaced"/>
</dbReference>
<name>A0A341C267_NEOAA</name>
<dbReference type="Pfam" id="PF08266">
    <property type="entry name" value="Cadherin_2"/>
    <property type="match status" value="1"/>
</dbReference>
<comment type="subcellular location">
    <subcellularLocation>
        <location evidence="2">Cell membrane</location>
        <topology evidence="2">Single-pass type I membrane protein</topology>
    </subcellularLocation>
</comment>
<evidence type="ECO:0000256" key="11">
    <source>
        <dbReference type="ARBA" id="ARBA00023180"/>
    </source>
</evidence>
<feature type="signal peptide" evidence="15">
    <location>
        <begin position="1"/>
        <end position="30"/>
    </location>
</feature>
<evidence type="ECO:0000313" key="17">
    <source>
        <dbReference type="Proteomes" id="UP000252040"/>
    </source>
</evidence>
<proteinExistence type="predicted"/>
<reference evidence="18" key="1">
    <citation type="submission" date="2025-08" db="UniProtKB">
        <authorList>
            <consortium name="RefSeq"/>
        </authorList>
    </citation>
    <scope>IDENTIFICATION</scope>
    <source>
        <tissue evidence="18">Meat</tissue>
    </source>
</reference>
<dbReference type="GeneID" id="112404340"/>
<dbReference type="InterPro" id="IPR015919">
    <property type="entry name" value="Cadherin-like_sf"/>
</dbReference>
<keyword evidence="5 15" id="KW-0732">Signal</keyword>
<evidence type="ECO:0000256" key="2">
    <source>
        <dbReference type="ARBA" id="ARBA00004251"/>
    </source>
</evidence>
<dbReference type="PANTHER" id="PTHR24028:SF117">
    <property type="entry name" value="PROTOCADHERIN GAMMA-B4"/>
    <property type="match status" value="1"/>
</dbReference>
<dbReference type="InterPro" id="IPR002126">
    <property type="entry name" value="Cadherin-like_dom"/>
</dbReference>